<dbReference type="AlphaFoldDB" id="A0A381ZGY5"/>
<feature type="transmembrane region" description="Helical" evidence="2">
    <location>
        <begin position="51"/>
        <end position="70"/>
    </location>
</feature>
<keyword evidence="2" id="KW-0472">Membrane</keyword>
<dbReference type="Pfam" id="PF04375">
    <property type="entry name" value="HemX"/>
    <property type="match status" value="1"/>
</dbReference>
<protein>
    <submittedName>
        <fullName evidence="3">Uncharacterized protein</fullName>
    </submittedName>
</protein>
<gene>
    <name evidence="3" type="ORF">METZ01_LOCUS141313</name>
</gene>
<dbReference type="EMBL" id="UINC01021268">
    <property type="protein sequence ID" value="SVA88459.1"/>
    <property type="molecule type" value="Genomic_DNA"/>
</dbReference>
<organism evidence="3">
    <name type="scientific">marine metagenome</name>
    <dbReference type="NCBI Taxonomy" id="408172"/>
    <lineage>
        <taxon>unclassified sequences</taxon>
        <taxon>metagenomes</taxon>
        <taxon>ecological metagenomes</taxon>
    </lineage>
</organism>
<evidence type="ECO:0000256" key="2">
    <source>
        <dbReference type="SAM" id="Phobius"/>
    </source>
</evidence>
<dbReference type="PANTHER" id="PTHR38043:SF1">
    <property type="entry name" value="PROTEIN HEMX"/>
    <property type="match status" value="1"/>
</dbReference>
<accession>A0A381ZGY5</accession>
<feature type="region of interest" description="Disordered" evidence="1">
    <location>
        <begin position="1"/>
        <end position="42"/>
    </location>
</feature>
<sequence length="298" mass="32949">MGNGNHPTKGDVEARGLDSTQATETPMSKEHQGATVGSPERQKKSFISRTWSHRLILLLFVVGAIGVLWWQHQYFSVVVAEFENETNLAHTESSALLEQANSDLQTLESRLNSLRAASELNQRLTEENTNRTETLPNRLLSVEERLGAMQGVSEDARRRWLKAEAEYYLTVANGELQLAGDWENAVMALVLADEKLQELANPALGVVRQRIQSEIQALRAVAQPDTEGLILNLGALALRVNELPIRSRLSASNPTGQALGPATELGLPRFWQTLKDGLSGMIRIERLEEPAGEILTLE</sequence>
<dbReference type="InterPro" id="IPR007470">
    <property type="entry name" value="HemX"/>
</dbReference>
<evidence type="ECO:0000256" key="1">
    <source>
        <dbReference type="SAM" id="MobiDB-lite"/>
    </source>
</evidence>
<keyword evidence="2" id="KW-1133">Transmembrane helix</keyword>
<name>A0A381ZGY5_9ZZZZ</name>
<feature type="non-terminal residue" evidence="3">
    <location>
        <position position="298"/>
    </location>
</feature>
<proteinExistence type="predicted"/>
<dbReference type="PANTHER" id="PTHR38043">
    <property type="entry name" value="PROTEIN HEMX"/>
    <property type="match status" value="1"/>
</dbReference>
<evidence type="ECO:0000313" key="3">
    <source>
        <dbReference type="EMBL" id="SVA88459.1"/>
    </source>
</evidence>
<keyword evidence="2" id="KW-0812">Transmembrane</keyword>
<reference evidence="3" key="1">
    <citation type="submission" date="2018-05" db="EMBL/GenBank/DDBJ databases">
        <authorList>
            <person name="Lanie J.A."/>
            <person name="Ng W.-L."/>
            <person name="Kazmierczak K.M."/>
            <person name="Andrzejewski T.M."/>
            <person name="Davidsen T.M."/>
            <person name="Wayne K.J."/>
            <person name="Tettelin H."/>
            <person name="Glass J.I."/>
            <person name="Rusch D."/>
            <person name="Podicherti R."/>
            <person name="Tsui H.-C.T."/>
            <person name="Winkler M.E."/>
        </authorList>
    </citation>
    <scope>NUCLEOTIDE SEQUENCE</scope>
</reference>